<name>A5KDL0_PLAVS</name>
<sequence length="289" mass="31869">VGKSPEISDTAFYPNITESIQITSPKAKGKKDPVGINEYKGVTRVSLEKYIPKNIAQQKAASASLMPNPVTTPSPVSSAPAPPVQAISQSPTRGPSIPAVGGSLVMSPQVANMQGKGSISKAAPTSQIDQGNVLKGSGKSLITPPTEELSILRYSSIIPVLVGGITIFILLSKYSPLGLLFGNKKKKRHLKQTPKMAVKPPQLEKISEPIERDNLEDMIHDIPYGYRMYKIRNNVYMPKKKKKFKKTIIDIHLEVLDECQKGQWELNKGDFLEIIMDEFMKNEKIIYNN</sequence>
<dbReference type="InParanoid" id="A5KDL0"/>
<proteinExistence type="predicted"/>
<dbReference type="Pfam" id="PF12879">
    <property type="entry name" value="SICA_C"/>
    <property type="match status" value="1"/>
</dbReference>
<evidence type="ECO:0000313" key="4">
    <source>
        <dbReference type="EMBL" id="EDL42559.1"/>
    </source>
</evidence>
<evidence type="ECO:0000256" key="2">
    <source>
        <dbReference type="SAM" id="Phobius"/>
    </source>
</evidence>
<keyword evidence="2" id="KW-0472">Membrane</keyword>
<evidence type="ECO:0000313" key="5">
    <source>
        <dbReference type="Proteomes" id="UP000008333"/>
    </source>
</evidence>
<feature type="transmembrane region" description="Helical" evidence="2">
    <location>
        <begin position="157"/>
        <end position="181"/>
    </location>
</feature>
<feature type="non-terminal residue" evidence="4">
    <location>
        <position position="289"/>
    </location>
</feature>
<feature type="non-terminal residue" evidence="4">
    <location>
        <position position="1"/>
    </location>
</feature>
<feature type="region of interest" description="Disordered" evidence="1">
    <location>
        <begin position="62"/>
        <end position="93"/>
    </location>
</feature>
<keyword evidence="2" id="KW-0812">Transmembrane</keyword>
<reference evidence="4 5" key="1">
    <citation type="journal article" date="2008" name="Nature">
        <title>Comparative genomics of the neglected human malaria parasite Plasmodium vivax.</title>
        <authorList>
            <person name="Carlton J.M."/>
            <person name="Adams J.H."/>
            <person name="Silva J.C."/>
            <person name="Bidwell S.L."/>
            <person name="Lorenzi H."/>
            <person name="Caler E."/>
            <person name="Crabtree J."/>
            <person name="Angiuoli S.V."/>
            <person name="Merino E.F."/>
            <person name="Amedeo P."/>
            <person name="Cheng Q."/>
            <person name="Coulson R.M."/>
            <person name="Crabb B.S."/>
            <person name="Del Portillo H.A."/>
            <person name="Essien K."/>
            <person name="Feldblyum T.V."/>
            <person name="Fernandez-Becerra C."/>
            <person name="Gilson P.R."/>
            <person name="Gueye A.H."/>
            <person name="Guo X."/>
            <person name="Kang'a S."/>
            <person name="Kooij T.W."/>
            <person name="Korsinczky M."/>
            <person name="Meyer E.V."/>
            <person name="Nene V."/>
            <person name="Paulsen I."/>
            <person name="White O."/>
            <person name="Ralph S.A."/>
            <person name="Ren Q."/>
            <person name="Sargeant T.J."/>
            <person name="Salzberg S.L."/>
            <person name="Stoeckert C.J."/>
            <person name="Sullivan S.A."/>
            <person name="Yamamoto M.M."/>
            <person name="Hoffman S.L."/>
            <person name="Wortman J.R."/>
            <person name="Gardner M.J."/>
            <person name="Galinski M.R."/>
            <person name="Barnwell J.W."/>
            <person name="Fraser-Liggett C.M."/>
        </authorList>
    </citation>
    <scope>NUCLEOTIDE SEQUENCE [LARGE SCALE GENOMIC DNA]</scope>
    <source>
        <strain evidence="4 5">Salvador I</strain>
    </source>
</reference>
<dbReference type="GeneID" id="5471563"/>
<dbReference type="InterPro" id="IPR024288">
    <property type="entry name" value="SICA_C"/>
</dbReference>
<comment type="caution">
    <text evidence="4">The sequence shown here is derived from an EMBL/GenBank/DDBJ whole genome shotgun (WGS) entry which is preliminary data.</text>
</comment>
<dbReference type="KEGG" id="pvx:PVX_132260"/>
<dbReference type="VEuPathDB" id="PlasmoDB:PVX_132260"/>
<gene>
    <name evidence="4" type="ORF">PVX_132260</name>
</gene>
<protein>
    <submittedName>
        <fullName evidence="4">Pvstp1, truncated, putative</fullName>
    </submittedName>
</protein>
<feature type="domain" description="Schizont-infected cell agglutination C-terminal" evidence="3">
    <location>
        <begin position="244"/>
        <end position="283"/>
    </location>
</feature>
<feature type="compositionally biased region" description="Low complexity" evidence="1">
    <location>
        <begin position="69"/>
        <end position="91"/>
    </location>
</feature>
<dbReference type="EMBL" id="AAKM01001478">
    <property type="protein sequence ID" value="EDL42559.1"/>
    <property type="molecule type" value="Genomic_DNA"/>
</dbReference>
<dbReference type="RefSeq" id="XP_001612352.1">
    <property type="nucleotide sequence ID" value="XM_001612302.1"/>
</dbReference>
<accession>A5KDL0</accession>
<keyword evidence="5" id="KW-1185">Reference proteome</keyword>
<keyword evidence="2" id="KW-1133">Transmembrane helix</keyword>
<dbReference type="AlphaFoldDB" id="A5KDL0"/>
<organism evidence="4 5">
    <name type="scientific">Plasmodium vivax (strain Salvador I)</name>
    <dbReference type="NCBI Taxonomy" id="126793"/>
    <lineage>
        <taxon>Eukaryota</taxon>
        <taxon>Sar</taxon>
        <taxon>Alveolata</taxon>
        <taxon>Apicomplexa</taxon>
        <taxon>Aconoidasida</taxon>
        <taxon>Haemosporida</taxon>
        <taxon>Plasmodiidae</taxon>
        <taxon>Plasmodium</taxon>
        <taxon>Plasmodium (Plasmodium)</taxon>
    </lineage>
</organism>
<dbReference type="Proteomes" id="UP000008333">
    <property type="component" value="Unassembled WGS sequence"/>
</dbReference>
<evidence type="ECO:0000259" key="3">
    <source>
        <dbReference type="Pfam" id="PF12879"/>
    </source>
</evidence>
<evidence type="ECO:0000256" key="1">
    <source>
        <dbReference type="SAM" id="MobiDB-lite"/>
    </source>
</evidence>